<feature type="compositionally biased region" description="Basic and acidic residues" evidence="1">
    <location>
        <begin position="35"/>
        <end position="44"/>
    </location>
</feature>
<evidence type="ECO:0008006" key="5">
    <source>
        <dbReference type="Google" id="ProtNLM"/>
    </source>
</evidence>
<dbReference type="VEuPathDB" id="FungiDB:ASPZODRAFT_1299375"/>
<dbReference type="EMBL" id="KV878357">
    <property type="protein sequence ID" value="OJJ42746.1"/>
    <property type="molecule type" value="Genomic_DNA"/>
</dbReference>
<name>A0A1L9S6F0_9EURO</name>
<dbReference type="AlphaFoldDB" id="A0A1L9S6F0"/>
<evidence type="ECO:0000256" key="2">
    <source>
        <dbReference type="SAM" id="SignalP"/>
    </source>
</evidence>
<evidence type="ECO:0000256" key="1">
    <source>
        <dbReference type="SAM" id="MobiDB-lite"/>
    </source>
</evidence>
<dbReference type="Proteomes" id="UP000184188">
    <property type="component" value="Unassembled WGS sequence"/>
</dbReference>
<gene>
    <name evidence="3" type="ORF">ASPZODRAFT_1299375</name>
</gene>
<feature type="region of interest" description="Disordered" evidence="1">
    <location>
        <begin position="27"/>
        <end position="57"/>
    </location>
</feature>
<organism evidence="3 4">
    <name type="scientific">Penicilliopsis zonata CBS 506.65</name>
    <dbReference type="NCBI Taxonomy" id="1073090"/>
    <lineage>
        <taxon>Eukaryota</taxon>
        <taxon>Fungi</taxon>
        <taxon>Dikarya</taxon>
        <taxon>Ascomycota</taxon>
        <taxon>Pezizomycotina</taxon>
        <taxon>Eurotiomycetes</taxon>
        <taxon>Eurotiomycetidae</taxon>
        <taxon>Eurotiales</taxon>
        <taxon>Aspergillaceae</taxon>
        <taxon>Penicilliopsis</taxon>
    </lineage>
</organism>
<proteinExistence type="predicted"/>
<feature type="chain" id="PRO_5012883064" description="Secreted protein" evidence="2">
    <location>
        <begin position="25"/>
        <end position="107"/>
    </location>
</feature>
<protein>
    <recommendedName>
        <fullName evidence="5">Secreted protein</fullName>
    </recommendedName>
</protein>
<dbReference type="RefSeq" id="XP_022577256.1">
    <property type="nucleotide sequence ID" value="XM_022722388.1"/>
</dbReference>
<keyword evidence="4" id="KW-1185">Reference proteome</keyword>
<accession>A0A1L9S6F0</accession>
<keyword evidence="2" id="KW-0732">Signal</keyword>
<reference evidence="4" key="1">
    <citation type="journal article" date="2017" name="Genome Biol.">
        <title>Comparative genomics reveals high biological diversity and specific adaptations in the industrially and medically important fungal genus Aspergillus.</title>
        <authorList>
            <person name="de Vries R.P."/>
            <person name="Riley R."/>
            <person name="Wiebenga A."/>
            <person name="Aguilar-Osorio G."/>
            <person name="Amillis S."/>
            <person name="Uchima C.A."/>
            <person name="Anderluh G."/>
            <person name="Asadollahi M."/>
            <person name="Askin M."/>
            <person name="Barry K."/>
            <person name="Battaglia E."/>
            <person name="Bayram O."/>
            <person name="Benocci T."/>
            <person name="Braus-Stromeyer S.A."/>
            <person name="Caldana C."/>
            <person name="Canovas D."/>
            <person name="Cerqueira G.C."/>
            <person name="Chen F."/>
            <person name="Chen W."/>
            <person name="Choi C."/>
            <person name="Clum A."/>
            <person name="Dos Santos R.A."/>
            <person name="Damasio A.R."/>
            <person name="Diallinas G."/>
            <person name="Emri T."/>
            <person name="Fekete E."/>
            <person name="Flipphi M."/>
            <person name="Freyberg S."/>
            <person name="Gallo A."/>
            <person name="Gournas C."/>
            <person name="Habgood R."/>
            <person name="Hainaut M."/>
            <person name="Harispe M.L."/>
            <person name="Henrissat B."/>
            <person name="Hilden K.S."/>
            <person name="Hope R."/>
            <person name="Hossain A."/>
            <person name="Karabika E."/>
            <person name="Karaffa L."/>
            <person name="Karanyi Z."/>
            <person name="Krasevec N."/>
            <person name="Kuo A."/>
            <person name="Kusch H."/>
            <person name="LaButti K."/>
            <person name="Lagendijk E.L."/>
            <person name="Lapidus A."/>
            <person name="Levasseur A."/>
            <person name="Lindquist E."/>
            <person name="Lipzen A."/>
            <person name="Logrieco A.F."/>
            <person name="MacCabe A."/>
            <person name="Maekelae M.R."/>
            <person name="Malavazi I."/>
            <person name="Melin P."/>
            <person name="Meyer V."/>
            <person name="Mielnichuk N."/>
            <person name="Miskei M."/>
            <person name="Molnar A.P."/>
            <person name="Mule G."/>
            <person name="Ngan C.Y."/>
            <person name="Orejas M."/>
            <person name="Orosz E."/>
            <person name="Ouedraogo J.P."/>
            <person name="Overkamp K.M."/>
            <person name="Park H.-S."/>
            <person name="Perrone G."/>
            <person name="Piumi F."/>
            <person name="Punt P.J."/>
            <person name="Ram A.F."/>
            <person name="Ramon A."/>
            <person name="Rauscher S."/>
            <person name="Record E."/>
            <person name="Riano-Pachon D.M."/>
            <person name="Robert V."/>
            <person name="Roehrig J."/>
            <person name="Ruller R."/>
            <person name="Salamov A."/>
            <person name="Salih N.S."/>
            <person name="Samson R.A."/>
            <person name="Sandor E."/>
            <person name="Sanguinetti M."/>
            <person name="Schuetze T."/>
            <person name="Sepcic K."/>
            <person name="Shelest E."/>
            <person name="Sherlock G."/>
            <person name="Sophianopoulou V."/>
            <person name="Squina F.M."/>
            <person name="Sun H."/>
            <person name="Susca A."/>
            <person name="Todd R.B."/>
            <person name="Tsang A."/>
            <person name="Unkles S.E."/>
            <person name="van de Wiele N."/>
            <person name="van Rossen-Uffink D."/>
            <person name="Oliveira J.V."/>
            <person name="Vesth T.C."/>
            <person name="Visser J."/>
            <person name="Yu J.-H."/>
            <person name="Zhou M."/>
            <person name="Andersen M.R."/>
            <person name="Archer D.B."/>
            <person name="Baker S.E."/>
            <person name="Benoit I."/>
            <person name="Brakhage A.A."/>
            <person name="Braus G.H."/>
            <person name="Fischer R."/>
            <person name="Frisvad J.C."/>
            <person name="Goldman G.H."/>
            <person name="Houbraken J."/>
            <person name="Oakley B."/>
            <person name="Pocsi I."/>
            <person name="Scazzocchio C."/>
            <person name="Seiboth B."/>
            <person name="vanKuyk P.A."/>
            <person name="Wortman J."/>
            <person name="Dyer P.S."/>
            <person name="Grigoriev I.V."/>
        </authorList>
    </citation>
    <scope>NUCLEOTIDE SEQUENCE [LARGE SCALE GENOMIC DNA]</scope>
    <source>
        <strain evidence="4">CBS 506.65</strain>
    </source>
</reference>
<dbReference type="GeneID" id="34608853"/>
<feature type="signal peptide" evidence="2">
    <location>
        <begin position="1"/>
        <end position="24"/>
    </location>
</feature>
<evidence type="ECO:0000313" key="4">
    <source>
        <dbReference type="Proteomes" id="UP000184188"/>
    </source>
</evidence>
<evidence type="ECO:0000313" key="3">
    <source>
        <dbReference type="EMBL" id="OJJ42746.1"/>
    </source>
</evidence>
<sequence>MFACLTCLHVCILGSFLNHLQVETQRPTVRKTQHRRGDSHEKAAEMSSIPAAPNPGSELTGVDWARRCGNTTVQASYCSWLIMGIWKIPSRSLLQSITDRDAVRCQA</sequence>